<dbReference type="InterPro" id="IPR050706">
    <property type="entry name" value="Cyclic-di-GMP_PDE-like"/>
</dbReference>
<dbReference type="SUPFAM" id="SSF141868">
    <property type="entry name" value="EAL domain-like"/>
    <property type="match status" value="1"/>
</dbReference>
<dbReference type="InterPro" id="IPR001633">
    <property type="entry name" value="EAL_dom"/>
</dbReference>
<dbReference type="EMBL" id="CP118247">
    <property type="protein sequence ID" value="WDR06534.1"/>
    <property type="molecule type" value="Genomic_DNA"/>
</dbReference>
<dbReference type="PROSITE" id="PS50883">
    <property type="entry name" value="EAL"/>
    <property type="match status" value="1"/>
</dbReference>
<dbReference type="PANTHER" id="PTHR33121">
    <property type="entry name" value="CYCLIC DI-GMP PHOSPHODIESTERASE PDEF"/>
    <property type="match status" value="1"/>
</dbReference>
<dbReference type="Proteomes" id="UP001222118">
    <property type="component" value="Chromosome"/>
</dbReference>
<dbReference type="Pfam" id="PF00563">
    <property type="entry name" value="EAL"/>
    <property type="match status" value="1"/>
</dbReference>
<accession>A0ABY7Z067</accession>
<dbReference type="SMART" id="SM00052">
    <property type="entry name" value="EAL"/>
    <property type="match status" value="1"/>
</dbReference>
<protein>
    <submittedName>
        <fullName evidence="2">EAL domain-containing protein</fullName>
    </submittedName>
</protein>
<keyword evidence="3" id="KW-1185">Reference proteome</keyword>
<reference evidence="2 3" key="1">
    <citation type="submission" date="2023-02" db="EMBL/GenBank/DDBJ databases">
        <title>Devosia chondri sp. nov., isolated from the phycosphere of marine algae.</title>
        <authorList>
            <person name="Kim J.M."/>
            <person name="Lee J.K."/>
            <person name="Choi B.J."/>
            <person name="Bayburt H."/>
            <person name="Jeon C.O."/>
        </authorList>
    </citation>
    <scope>NUCLEOTIDE SEQUENCE [LARGE SCALE GENOMIC DNA]</scope>
    <source>
        <strain evidence="2 3">G2-5</strain>
    </source>
</reference>
<sequence length="223" mass="24854">MDLVSPAEFIPLAEETGFIDELGEWVLQRALRDAGQWPENVRVSVNLSPVQFRNASLSHRVQEALNKSGTAAERVELEITESVLLHDSSTNMETLRQMRELGCKIALDDFGTGFSSLSYLMRFPFDKIKIDQSFVRGLEDRGDRFAIVQSVARLAKRLNMTTTAEGVETLAQLNVVLEADCTEAQGFYFNRPLPEKEFRSLVQGEASASDVGHTTLAKRRAAS</sequence>
<dbReference type="RefSeq" id="WP_282212048.1">
    <property type="nucleotide sequence ID" value="NZ_CP118247.1"/>
</dbReference>
<dbReference type="InterPro" id="IPR035919">
    <property type="entry name" value="EAL_sf"/>
</dbReference>
<evidence type="ECO:0000313" key="3">
    <source>
        <dbReference type="Proteomes" id="UP001222118"/>
    </source>
</evidence>
<feature type="domain" description="EAL" evidence="1">
    <location>
        <begin position="1"/>
        <end position="206"/>
    </location>
</feature>
<dbReference type="CDD" id="cd01948">
    <property type="entry name" value="EAL"/>
    <property type="match status" value="1"/>
</dbReference>
<evidence type="ECO:0000259" key="1">
    <source>
        <dbReference type="PROSITE" id="PS50883"/>
    </source>
</evidence>
<gene>
    <name evidence="2" type="ORF">PSQ90_03455</name>
</gene>
<dbReference type="PANTHER" id="PTHR33121:SF70">
    <property type="entry name" value="SIGNALING PROTEIN YKOW"/>
    <property type="match status" value="1"/>
</dbReference>
<evidence type="ECO:0000313" key="2">
    <source>
        <dbReference type="EMBL" id="WDR06534.1"/>
    </source>
</evidence>
<proteinExistence type="predicted"/>
<organism evidence="2 3">
    <name type="scientific">Devosia rhodophyticola</name>
    <dbReference type="NCBI Taxonomy" id="3026423"/>
    <lineage>
        <taxon>Bacteria</taxon>
        <taxon>Pseudomonadati</taxon>
        <taxon>Pseudomonadota</taxon>
        <taxon>Alphaproteobacteria</taxon>
        <taxon>Hyphomicrobiales</taxon>
        <taxon>Devosiaceae</taxon>
        <taxon>Devosia</taxon>
    </lineage>
</organism>
<name>A0ABY7Z067_9HYPH</name>
<dbReference type="Gene3D" id="3.20.20.450">
    <property type="entry name" value="EAL domain"/>
    <property type="match status" value="1"/>
</dbReference>